<keyword evidence="2" id="KW-0732">Signal</keyword>
<feature type="domain" description="CSD" evidence="3">
    <location>
        <begin position="200"/>
        <end position="263"/>
    </location>
</feature>
<dbReference type="PRINTS" id="PR00050">
    <property type="entry name" value="COLDSHOCK"/>
</dbReference>
<evidence type="ECO:0000259" key="3">
    <source>
        <dbReference type="PROSITE" id="PS51857"/>
    </source>
</evidence>
<dbReference type="Gene3D" id="2.40.50.140">
    <property type="entry name" value="Nucleic acid-binding proteins"/>
    <property type="match status" value="1"/>
</dbReference>
<organism evidence="4 5">
    <name type="scientific">Buddleja alternifolia</name>
    <dbReference type="NCBI Taxonomy" id="168488"/>
    <lineage>
        <taxon>Eukaryota</taxon>
        <taxon>Viridiplantae</taxon>
        <taxon>Streptophyta</taxon>
        <taxon>Embryophyta</taxon>
        <taxon>Tracheophyta</taxon>
        <taxon>Spermatophyta</taxon>
        <taxon>Magnoliopsida</taxon>
        <taxon>eudicotyledons</taxon>
        <taxon>Gunneridae</taxon>
        <taxon>Pentapetalae</taxon>
        <taxon>asterids</taxon>
        <taxon>lamiids</taxon>
        <taxon>Lamiales</taxon>
        <taxon>Scrophulariaceae</taxon>
        <taxon>Buddlejeae</taxon>
        <taxon>Buddleja</taxon>
    </lineage>
</organism>
<gene>
    <name evidence="4" type="ORF">BUALT_Bualt01G0197200</name>
</gene>
<dbReference type="Pfam" id="PF00313">
    <property type="entry name" value="CSD"/>
    <property type="match status" value="1"/>
</dbReference>
<keyword evidence="1" id="KW-1133">Transmembrane helix</keyword>
<accession>A0AAV6Y9K8</accession>
<feature type="transmembrane region" description="Helical" evidence="1">
    <location>
        <begin position="317"/>
        <end position="338"/>
    </location>
</feature>
<evidence type="ECO:0000256" key="1">
    <source>
        <dbReference type="SAM" id="Phobius"/>
    </source>
</evidence>
<keyword evidence="5" id="KW-1185">Reference proteome</keyword>
<dbReference type="CDD" id="cd04458">
    <property type="entry name" value="CSP_CDS"/>
    <property type="match status" value="1"/>
</dbReference>
<evidence type="ECO:0000313" key="4">
    <source>
        <dbReference type="EMBL" id="KAG8391529.1"/>
    </source>
</evidence>
<dbReference type="AlphaFoldDB" id="A0AAV6Y9K8"/>
<comment type="caution">
    <text evidence="4">The sequence shown here is derived from an EMBL/GenBank/DDBJ whole genome shotgun (WGS) entry which is preliminary data.</text>
</comment>
<dbReference type="GO" id="GO:0003676">
    <property type="term" value="F:nucleic acid binding"/>
    <property type="evidence" value="ECO:0007669"/>
    <property type="project" value="InterPro"/>
</dbReference>
<dbReference type="PANTHER" id="PTHR46565:SF20">
    <property type="entry name" value="COLD SHOCK DOMAIN-CONTAINING PROTEIN 4"/>
    <property type="match status" value="1"/>
</dbReference>
<proteinExistence type="predicted"/>
<dbReference type="InterPro" id="IPR011129">
    <property type="entry name" value="CSD"/>
</dbReference>
<feature type="chain" id="PRO_5043574494" description="CSD domain-containing protein" evidence="2">
    <location>
        <begin position="37"/>
        <end position="418"/>
    </location>
</feature>
<feature type="signal peptide" evidence="2">
    <location>
        <begin position="1"/>
        <end position="36"/>
    </location>
</feature>
<sequence>MMTRGFFCTPSVLRRITVGSQLPVWALLWRLRCCFAVPTEKSHNQVSARPLFGSRRDKAAFAIHGAFLSSGYVLNSAGAAAFSDDALSASTADASGRNDSGMVFFEESEKEVKDVRVEDVTEKKIVGLPPKWDGPYGTVVLVNKPKGVLICDISVAFGFFRTVGWTSFTVCGKLRRMVQVKKVILDYLTRIVVAMAGADVKKGTVKWFDDQKGFGFVTLGDGTEDLFVHQSMIKSDGFRSLGDEEDEYIVEYGNDIRAKLIISGLQNLDRDNVVSVVTAADKEIQALLSFCVLAAVKVVRTDSWEAYVVDTLFYAKIFLAAIALIMDYHLALWYSLAFSGMSCTMSERNSQEKIIRTEVEVHLKMKKAARSGKKSGFSVGTWKKSGVIKKYGEDKPDVGNLVTISCRFARSVSQLPMA</sequence>
<dbReference type="SMART" id="SM00357">
    <property type="entry name" value="CSP"/>
    <property type="match status" value="1"/>
</dbReference>
<keyword evidence="1" id="KW-0812">Transmembrane</keyword>
<dbReference type="Proteomes" id="UP000826271">
    <property type="component" value="Unassembled WGS sequence"/>
</dbReference>
<name>A0AAV6Y9K8_9LAMI</name>
<dbReference type="EMBL" id="WHWC01000001">
    <property type="protein sequence ID" value="KAG8391529.1"/>
    <property type="molecule type" value="Genomic_DNA"/>
</dbReference>
<dbReference type="InterPro" id="IPR012340">
    <property type="entry name" value="NA-bd_OB-fold"/>
</dbReference>
<dbReference type="PROSITE" id="PS51857">
    <property type="entry name" value="CSD_2"/>
    <property type="match status" value="1"/>
</dbReference>
<dbReference type="InterPro" id="IPR002059">
    <property type="entry name" value="CSP_DNA-bd"/>
</dbReference>
<dbReference type="SUPFAM" id="SSF50249">
    <property type="entry name" value="Nucleic acid-binding proteins"/>
    <property type="match status" value="1"/>
</dbReference>
<evidence type="ECO:0000313" key="5">
    <source>
        <dbReference type="Proteomes" id="UP000826271"/>
    </source>
</evidence>
<reference evidence="4" key="1">
    <citation type="submission" date="2019-10" db="EMBL/GenBank/DDBJ databases">
        <authorList>
            <person name="Zhang R."/>
            <person name="Pan Y."/>
            <person name="Wang J."/>
            <person name="Ma R."/>
            <person name="Yu S."/>
        </authorList>
    </citation>
    <scope>NUCLEOTIDE SEQUENCE</scope>
    <source>
        <strain evidence="4">LA-IB0</strain>
        <tissue evidence="4">Leaf</tissue>
    </source>
</reference>
<dbReference type="PANTHER" id="PTHR46565">
    <property type="entry name" value="COLD SHOCK DOMAIN PROTEIN 2"/>
    <property type="match status" value="1"/>
</dbReference>
<protein>
    <recommendedName>
        <fullName evidence="3">CSD domain-containing protein</fullName>
    </recommendedName>
</protein>
<keyword evidence="1" id="KW-0472">Membrane</keyword>
<evidence type="ECO:0000256" key="2">
    <source>
        <dbReference type="SAM" id="SignalP"/>
    </source>
</evidence>